<dbReference type="RefSeq" id="WP_348388644.1">
    <property type="nucleotide sequence ID" value="NZ_CP134146.1"/>
</dbReference>
<proteinExistence type="inferred from homology"/>
<dbReference type="InterPro" id="IPR020103">
    <property type="entry name" value="PsdUridine_synth_cat_dom_sf"/>
</dbReference>
<dbReference type="PROSITE" id="PS01129">
    <property type="entry name" value="PSI_RLU"/>
    <property type="match status" value="1"/>
</dbReference>
<dbReference type="EMBL" id="CP134146">
    <property type="protein sequence ID" value="WNC69502.1"/>
    <property type="molecule type" value="Genomic_DNA"/>
</dbReference>
<dbReference type="PANTHER" id="PTHR21600">
    <property type="entry name" value="MITOCHONDRIAL RNA PSEUDOURIDINE SYNTHASE"/>
    <property type="match status" value="1"/>
</dbReference>
<evidence type="ECO:0000313" key="3">
    <source>
        <dbReference type="EMBL" id="WNC69502.1"/>
    </source>
</evidence>
<name>A0ABY9TL79_9GAMM</name>
<comment type="similarity">
    <text evidence="1">Belongs to the pseudouridine synthase RluA family.</text>
</comment>
<sequence length="286" mass="32049">MTDSPQEFHLNITNPDDSVVELLANAAKLSKQEVKQAMQKGCVWLQRGSSTNRLRRAKKALKAGDIVHMYYNPQVLAQVVADAILIDDQQSFSVWYKPYGMLCQGSKWSDHTTINRFAETHLQPQRPAFIVHRLDRATSGLIVVAHTKAAVQQLTKAFEQRSTSKTYQAIVHGNHSLMAQPQTINIDIDSKSAISHVTCLAYDGDRDRSLVQVKIETGRKHQIRKHLAGIGLPIVGDRLHGEEESRCTGKDLQLCAVYLKIPCPTTANSSNQHKEYYLPDANKLKL</sequence>
<dbReference type="InterPro" id="IPR050188">
    <property type="entry name" value="RluA_PseudoU_synthase"/>
</dbReference>
<keyword evidence="4" id="KW-1185">Reference proteome</keyword>
<dbReference type="InterPro" id="IPR006145">
    <property type="entry name" value="PsdUridine_synth_RsuA/RluA"/>
</dbReference>
<feature type="domain" description="Pseudouridine synthase RsuA/RluA-like" evidence="2">
    <location>
        <begin position="92"/>
        <end position="228"/>
    </location>
</feature>
<dbReference type="InterPro" id="IPR006224">
    <property type="entry name" value="PsdUridine_synth_RluA-like_CS"/>
</dbReference>
<dbReference type="Gene3D" id="3.30.2350.10">
    <property type="entry name" value="Pseudouridine synthase"/>
    <property type="match status" value="1"/>
</dbReference>
<protein>
    <submittedName>
        <fullName evidence="3">RNA pseudouridine synthase</fullName>
    </submittedName>
</protein>
<dbReference type="PANTHER" id="PTHR21600:SF87">
    <property type="entry name" value="RNA PSEUDOURIDYLATE SYNTHASE DOMAIN-CONTAINING PROTEIN 1"/>
    <property type="match status" value="1"/>
</dbReference>
<reference evidence="4" key="1">
    <citation type="submission" date="2023-09" db="EMBL/GenBank/DDBJ databases">
        <authorList>
            <person name="Li S."/>
            <person name="Li X."/>
            <person name="Zhang C."/>
            <person name="Zhao Z."/>
        </authorList>
    </citation>
    <scope>NUCLEOTIDE SEQUENCE [LARGE SCALE GENOMIC DNA]</scope>
    <source>
        <strain evidence="4">SQ345</strain>
    </source>
</reference>
<dbReference type="Pfam" id="PF00849">
    <property type="entry name" value="PseudoU_synth_2"/>
    <property type="match status" value="1"/>
</dbReference>
<dbReference type="SUPFAM" id="SSF55120">
    <property type="entry name" value="Pseudouridine synthase"/>
    <property type="match status" value="1"/>
</dbReference>
<evidence type="ECO:0000313" key="4">
    <source>
        <dbReference type="Proteomes" id="UP001248581"/>
    </source>
</evidence>
<evidence type="ECO:0000256" key="1">
    <source>
        <dbReference type="ARBA" id="ARBA00010876"/>
    </source>
</evidence>
<gene>
    <name evidence="3" type="ORF">RI845_04980</name>
</gene>
<organism evidence="3 4">
    <name type="scientific">Thalassotalea nanhaiensis</name>
    <dbReference type="NCBI Taxonomy" id="3065648"/>
    <lineage>
        <taxon>Bacteria</taxon>
        <taxon>Pseudomonadati</taxon>
        <taxon>Pseudomonadota</taxon>
        <taxon>Gammaproteobacteria</taxon>
        <taxon>Alteromonadales</taxon>
        <taxon>Colwelliaceae</taxon>
        <taxon>Thalassotalea</taxon>
    </lineage>
</organism>
<accession>A0ABY9TL79</accession>
<dbReference type="Proteomes" id="UP001248581">
    <property type="component" value="Chromosome"/>
</dbReference>
<evidence type="ECO:0000259" key="2">
    <source>
        <dbReference type="Pfam" id="PF00849"/>
    </source>
</evidence>
<dbReference type="CDD" id="cd02869">
    <property type="entry name" value="PseudoU_synth_RluA_like"/>
    <property type="match status" value="1"/>
</dbReference>